<accession>A0AAD8P238</accession>
<keyword evidence="4" id="KW-1185">Reference proteome</keyword>
<feature type="domain" description="DUF7054" evidence="2">
    <location>
        <begin position="64"/>
        <end position="148"/>
    </location>
</feature>
<dbReference type="InterPro" id="IPR040358">
    <property type="entry name" value="At4g22758-like"/>
</dbReference>
<dbReference type="Proteomes" id="UP001229421">
    <property type="component" value="Unassembled WGS sequence"/>
</dbReference>
<dbReference type="InterPro" id="IPR055482">
    <property type="entry name" value="DUF7054"/>
</dbReference>
<protein>
    <recommendedName>
        <fullName evidence="2">DUF7054 domain-containing protein</fullName>
    </recommendedName>
</protein>
<reference evidence="3" key="1">
    <citation type="journal article" date="2023" name="bioRxiv">
        <title>Improved chromosome-level genome assembly for marigold (Tagetes erecta).</title>
        <authorList>
            <person name="Jiang F."/>
            <person name="Yuan L."/>
            <person name="Wang S."/>
            <person name="Wang H."/>
            <person name="Xu D."/>
            <person name="Wang A."/>
            <person name="Fan W."/>
        </authorList>
    </citation>
    <scope>NUCLEOTIDE SEQUENCE</scope>
    <source>
        <strain evidence="3">WSJ</strain>
        <tissue evidence="3">Leaf</tissue>
    </source>
</reference>
<evidence type="ECO:0000313" key="3">
    <source>
        <dbReference type="EMBL" id="KAK1429181.1"/>
    </source>
</evidence>
<dbReference type="PANTHER" id="PTHR33270:SF36">
    <property type="match status" value="1"/>
</dbReference>
<feature type="region of interest" description="Disordered" evidence="1">
    <location>
        <begin position="1"/>
        <end position="24"/>
    </location>
</feature>
<proteinExistence type="predicted"/>
<organism evidence="3 4">
    <name type="scientific">Tagetes erecta</name>
    <name type="common">African marigold</name>
    <dbReference type="NCBI Taxonomy" id="13708"/>
    <lineage>
        <taxon>Eukaryota</taxon>
        <taxon>Viridiplantae</taxon>
        <taxon>Streptophyta</taxon>
        <taxon>Embryophyta</taxon>
        <taxon>Tracheophyta</taxon>
        <taxon>Spermatophyta</taxon>
        <taxon>Magnoliopsida</taxon>
        <taxon>eudicotyledons</taxon>
        <taxon>Gunneridae</taxon>
        <taxon>Pentapetalae</taxon>
        <taxon>asterids</taxon>
        <taxon>campanulids</taxon>
        <taxon>Asterales</taxon>
        <taxon>Asteraceae</taxon>
        <taxon>Asteroideae</taxon>
        <taxon>Heliantheae alliance</taxon>
        <taxon>Tageteae</taxon>
        <taxon>Tagetes</taxon>
    </lineage>
</organism>
<evidence type="ECO:0000256" key="1">
    <source>
        <dbReference type="SAM" id="MobiDB-lite"/>
    </source>
</evidence>
<dbReference type="EMBL" id="JAUHHV010000003">
    <property type="protein sequence ID" value="KAK1429181.1"/>
    <property type="molecule type" value="Genomic_DNA"/>
</dbReference>
<sequence>MSTKKNSPKLQAKNKKGKLPEKSMSFHGRVSDDIVAKLTRPRTLPELFSGKSVVTMGTVMTVPKLTKLLVNVTVERSLGPVHVLMSPEASVGELIVAVLRQYLKEGRRPVFSSLDGSQFHLHYSQFSLESLSPDAKLIELGSRNFFLCPKQQLTVDGSGGGSGDEGGIGYSGVTGSSSRCSKEATKRGTVWLKFMEFML</sequence>
<name>A0AAD8P238_TARER</name>
<comment type="caution">
    <text evidence="3">The sequence shown here is derived from an EMBL/GenBank/DDBJ whole genome shotgun (WGS) entry which is preliminary data.</text>
</comment>
<dbReference type="PANTHER" id="PTHR33270">
    <property type="entry name" value="BNAC05G50380D PROTEIN"/>
    <property type="match status" value="1"/>
</dbReference>
<evidence type="ECO:0000313" key="4">
    <source>
        <dbReference type="Proteomes" id="UP001229421"/>
    </source>
</evidence>
<evidence type="ECO:0000259" key="2">
    <source>
        <dbReference type="Pfam" id="PF23156"/>
    </source>
</evidence>
<gene>
    <name evidence="3" type="ORF">QVD17_11385</name>
</gene>
<dbReference type="Pfam" id="PF23156">
    <property type="entry name" value="DUF7054"/>
    <property type="match status" value="1"/>
</dbReference>
<dbReference type="AlphaFoldDB" id="A0AAD8P238"/>